<keyword evidence="2" id="KW-0472">Membrane</keyword>
<dbReference type="EMBL" id="CAUYUJ010014939">
    <property type="protein sequence ID" value="CAK0847893.1"/>
    <property type="molecule type" value="Genomic_DNA"/>
</dbReference>
<keyword evidence="2" id="KW-0812">Transmembrane</keyword>
<feature type="transmembrane region" description="Helical" evidence="2">
    <location>
        <begin position="181"/>
        <end position="203"/>
    </location>
</feature>
<organism evidence="3 4">
    <name type="scientific">Prorocentrum cordatum</name>
    <dbReference type="NCBI Taxonomy" id="2364126"/>
    <lineage>
        <taxon>Eukaryota</taxon>
        <taxon>Sar</taxon>
        <taxon>Alveolata</taxon>
        <taxon>Dinophyceae</taxon>
        <taxon>Prorocentrales</taxon>
        <taxon>Prorocentraceae</taxon>
        <taxon>Prorocentrum</taxon>
    </lineage>
</organism>
<protein>
    <submittedName>
        <fullName evidence="3">Uncharacterized protein</fullName>
    </submittedName>
</protein>
<feature type="region of interest" description="Disordered" evidence="1">
    <location>
        <begin position="424"/>
        <end position="468"/>
    </location>
</feature>
<dbReference type="Proteomes" id="UP001189429">
    <property type="component" value="Unassembled WGS sequence"/>
</dbReference>
<sequence>MVVAARIDWIRRRVLQGAHLHVSTCCSSLPGLSKIKLELISDGIRCSTMSQSVALESLAGVLRLAQQHTARDLMLMIGVMTEGPMTMVTIVLAVAVAVVLTFLPPLLILGSTLGATHGLRLRLKAVAIVHAKPHDDMVMAMQYRWQTSTEIEFPECDPDLEKLDAFAEYPHWMWKSVAEHLVWLFGGSLGFPGVYGIFGGVVFQSLETSGECGEERTDFIGTHCEGVASDAVEAAIAAAVRADMTLPKIANDILPTSASSASATTHQAATRSQRLEHILGTLDLSDRKDDAVLRQLYEVIDRLRVSAKDAQNYVDRSLALSHAFVPIIEGAYPCPGADAVVQDAHRLHLLIGRAKDVIGNPPGGDGGIAQDSQGDGPRQPLRGAADLLAEMERSVGAHAGGRPGGLHPMPLVGAGVEGAPLAAAFLGPAGAGPPRPRGAAGRPDARSRASARPRARARARPRAAAAAG</sequence>
<evidence type="ECO:0000256" key="1">
    <source>
        <dbReference type="SAM" id="MobiDB-lite"/>
    </source>
</evidence>
<feature type="transmembrane region" description="Helical" evidence="2">
    <location>
        <begin position="90"/>
        <end position="115"/>
    </location>
</feature>
<keyword evidence="4" id="KW-1185">Reference proteome</keyword>
<reference evidence="3" key="1">
    <citation type="submission" date="2023-10" db="EMBL/GenBank/DDBJ databases">
        <authorList>
            <person name="Chen Y."/>
            <person name="Shah S."/>
            <person name="Dougan E. K."/>
            <person name="Thang M."/>
            <person name="Chan C."/>
        </authorList>
    </citation>
    <scope>NUCLEOTIDE SEQUENCE [LARGE SCALE GENOMIC DNA]</scope>
</reference>
<feature type="compositionally biased region" description="Basic residues" evidence="1">
    <location>
        <begin position="449"/>
        <end position="461"/>
    </location>
</feature>
<feature type="region of interest" description="Disordered" evidence="1">
    <location>
        <begin position="358"/>
        <end position="381"/>
    </location>
</feature>
<evidence type="ECO:0000256" key="2">
    <source>
        <dbReference type="SAM" id="Phobius"/>
    </source>
</evidence>
<name>A0ABN9TPP8_9DINO</name>
<proteinExistence type="predicted"/>
<gene>
    <name evidence="3" type="ORF">PCOR1329_LOCUS40978</name>
</gene>
<keyword evidence="2" id="KW-1133">Transmembrane helix</keyword>
<comment type="caution">
    <text evidence="3">The sequence shown here is derived from an EMBL/GenBank/DDBJ whole genome shotgun (WGS) entry which is preliminary data.</text>
</comment>
<feature type="compositionally biased region" description="Low complexity" evidence="1">
    <location>
        <begin position="437"/>
        <end position="448"/>
    </location>
</feature>
<accession>A0ABN9TPP8</accession>
<feature type="non-terminal residue" evidence="3">
    <location>
        <position position="468"/>
    </location>
</feature>
<evidence type="ECO:0000313" key="3">
    <source>
        <dbReference type="EMBL" id="CAK0847893.1"/>
    </source>
</evidence>
<evidence type="ECO:0000313" key="4">
    <source>
        <dbReference type="Proteomes" id="UP001189429"/>
    </source>
</evidence>